<dbReference type="OrthoDB" id="10020961at2759"/>
<dbReference type="GO" id="GO:0046872">
    <property type="term" value="F:metal ion binding"/>
    <property type="evidence" value="ECO:0007669"/>
    <property type="project" value="UniProtKB-KW"/>
</dbReference>
<dbReference type="Proteomes" id="UP000479710">
    <property type="component" value="Unassembled WGS sequence"/>
</dbReference>
<evidence type="ECO:0000313" key="7">
    <source>
        <dbReference type="Proteomes" id="UP000479710"/>
    </source>
</evidence>
<dbReference type="SMART" id="SM00174">
    <property type="entry name" value="RHO"/>
    <property type="match status" value="1"/>
</dbReference>
<protein>
    <recommendedName>
        <fullName evidence="8">EF-hand domain-containing protein</fullName>
    </recommendedName>
</protein>
<dbReference type="AlphaFoldDB" id="A0A6G1ESF6"/>
<dbReference type="GO" id="GO:0016020">
    <property type="term" value="C:membrane"/>
    <property type="evidence" value="ECO:0007669"/>
    <property type="project" value="UniProtKB-SubCell"/>
</dbReference>
<keyword evidence="2" id="KW-0479">Metal-binding</keyword>
<feature type="region of interest" description="Disordered" evidence="5">
    <location>
        <begin position="40"/>
        <end position="63"/>
    </location>
</feature>
<dbReference type="EMBL" id="SPHZ02000003">
    <property type="protein sequence ID" value="KAF0927529.1"/>
    <property type="molecule type" value="Genomic_DNA"/>
</dbReference>
<sequence>MGAAWAWAARQGVRIVVIGDPGTGKSSLVASVAKEEFPENVAPSCHPPASPSTHSGSPSSGDSRFDLRLDRLIGRRGLRLMAIKKPVILVGCKLDVTDDQQQASLEQLMASIMHTFREVDTYIECSALHQFQVPEVFCYAQKAVIHPAAPLIDHETQSLKPRCMTALNRIFILCDHDGDGALSDVELNKFQVRCFNTPLQPDEITGVKRFAYFVLYL</sequence>
<dbReference type="PROSITE" id="PS00018">
    <property type="entry name" value="EF_HAND_1"/>
    <property type="match status" value="1"/>
</dbReference>
<dbReference type="GO" id="GO:0003924">
    <property type="term" value="F:GTPase activity"/>
    <property type="evidence" value="ECO:0007669"/>
    <property type="project" value="InterPro"/>
</dbReference>
<comment type="subcellular location">
    <subcellularLocation>
        <location evidence="1">Membrane</location>
    </subcellularLocation>
</comment>
<evidence type="ECO:0000313" key="6">
    <source>
        <dbReference type="EMBL" id="KAF0927529.1"/>
    </source>
</evidence>
<dbReference type="InterPro" id="IPR052266">
    <property type="entry name" value="Miro-EF-hand_domain"/>
</dbReference>
<keyword evidence="4" id="KW-0472">Membrane</keyword>
<evidence type="ECO:0000256" key="5">
    <source>
        <dbReference type="SAM" id="MobiDB-lite"/>
    </source>
</evidence>
<proteinExistence type="predicted"/>
<dbReference type="InterPro" id="IPR027417">
    <property type="entry name" value="P-loop_NTPase"/>
</dbReference>
<keyword evidence="7" id="KW-1185">Reference proteome</keyword>
<dbReference type="SUPFAM" id="SSF52540">
    <property type="entry name" value="P-loop containing nucleoside triphosphate hydrolases"/>
    <property type="match status" value="1"/>
</dbReference>
<evidence type="ECO:0000256" key="3">
    <source>
        <dbReference type="ARBA" id="ARBA00022737"/>
    </source>
</evidence>
<dbReference type="PRINTS" id="PR00449">
    <property type="entry name" value="RASTRNSFRMNG"/>
</dbReference>
<dbReference type="PANTHER" id="PTHR46819">
    <property type="entry name" value="EF-HAND CALCIUM-BINDING DOMAIN-CONTAINING PROTEIN 7"/>
    <property type="match status" value="1"/>
</dbReference>
<gene>
    <name evidence="6" type="ORF">E2562_034168</name>
</gene>
<accession>A0A6G1ESF6</accession>
<evidence type="ECO:0008006" key="8">
    <source>
        <dbReference type="Google" id="ProtNLM"/>
    </source>
</evidence>
<dbReference type="PANTHER" id="PTHR46819:SF1">
    <property type="entry name" value="EF-HAND CALCIUM-BINDING DOMAIN-CONTAINING PROTEIN 7"/>
    <property type="match status" value="1"/>
</dbReference>
<dbReference type="GO" id="GO:0005525">
    <property type="term" value="F:GTP binding"/>
    <property type="evidence" value="ECO:0007669"/>
    <property type="project" value="InterPro"/>
</dbReference>
<organism evidence="6 7">
    <name type="scientific">Oryza meyeriana var. granulata</name>
    <dbReference type="NCBI Taxonomy" id="110450"/>
    <lineage>
        <taxon>Eukaryota</taxon>
        <taxon>Viridiplantae</taxon>
        <taxon>Streptophyta</taxon>
        <taxon>Embryophyta</taxon>
        <taxon>Tracheophyta</taxon>
        <taxon>Spermatophyta</taxon>
        <taxon>Magnoliopsida</taxon>
        <taxon>Liliopsida</taxon>
        <taxon>Poales</taxon>
        <taxon>Poaceae</taxon>
        <taxon>BOP clade</taxon>
        <taxon>Oryzoideae</taxon>
        <taxon>Oryzeae</taxon>
        <taxon>Oryzinae</taxon>
        <taxon>Oryza</taxon>
        <taxon>Oryza meyeriana</taxon>
    </lineage>
</organism>
<evidence type="ECO:0000256" key="1">
    <source>
        <dbReference type="ARBA" id="ARBA00004370"/>
    </source>
</evidence>
<evidence type="ECO:0000256" key="2">
    <source>
        <dbReference type="ARBA" id="ARBA00022723"/>
    </source>
</evidence>
<dbReference type="InterPro" id="IPR001806">
    <property type="entry name" value="Small_GTPase"/>
</dbReference>
<evidence type="ECO:0000256" key="4">
    <source>
        <dbReference type="ARBA" id="ARBA00023136"/>
    </source>
</evidence>
<reference evidence="6 7" key="1">
    <citation type="submission" date="2019-11" db="EMBL/GenBank/DDBJ databases">
        <title>Whole genome sequence of Oryza granulata.</title>
        <authorList>
            <person name="Li W."/>
        </authorList>
    </citation>
    <scope>NUCLEOTIDE SEQUENCE [LARGE SCALE GENOMIC DNA]</scope>
    <source>
        <strain evidence="7">cv. Menghai</strain>
        <tissue evidence="6">Leaf</tissue>
    </source>
</reference>
<keyword evidence="3" id="KW-0677">Repeat</keyword>
<comment type="caution">
    <text evidence="6">The sequence shown here is derived from an EMBL/GenBank/DDBJ whole genome shotgun (WGS) entry which is preliminary data.</text>
</comment>
<dbReference type="InterPro" id="IPR018247">
    <property type="entry name" value="EF_Hand_1_Ca_BS"/>
</dbReference>
<dbReference type="Gene3D" id="1.10.238.10">
    <property type="entry name" value="EF-hand"/>
    <property type="match status" value="1"/>
</dbReference>
<feature type="compositionally biased region" description="Low complexity" evidence="5">
    <location>
        <begin position="51"/>
        <end position="62"/>
    </location>
</feature>
<dbReference type="Gene3D" id="3.40.50.300">
    <property type="entry name" value="P-loop containing nucleotide triphosphate hydrolases"/>
    <property type="match status" value="2"/>
</dbReference>
<name>A0A6G1ESF6_9ORYZ</name>